<dbReference type="CDD" id="cd01092">
    <property type="entry name" value="APP-like"/>
    <property type="match status" value="1"/>
</dbReference>
<dbReference type="Pfam" id="PF01321">
    <property type="entry name" value="Creatinase_N"/>
    <property type="match status" value="1"/>
</dbReference>
<dbReference type="Pfam" id="PF00557">
    <property type="entry name" value="Peptidase_M24"/>
    <property type="match status" value="1"/>
</dbReference>
<dbReference type="InterPro" id="IPR036005">
    <property type="entry name" value="Creatinase/aminopeptidase-like"/>
</dbReference>
<keyword evidence="7" id="KW-0031">Aminopeptidase</keyword>
<keyword evidence="3" id="KW-0378">Hydrolase</keyword>
<dbReference type="PANTHER" id="PTHR46112">
    <property type="entry name" value="AMINOPEPTIDASE"/>
    <property type="match status" value="1"/>
</dbReference>
<feature type="domain" description="Creatinase N-terminal" evidence="6">
    <location>
        <begin position="4"/>
        <end position="127"/>
    </location>
</feature>
<keyword evidence="8" id="KW-1185">Reference proteome</keyword>
<evidence type="ECO:0000256" key="1">
    <source>
        <dbReference type="ARBA" id="ARBA00008766"/>
    </source>
</evidence>
<evidence type="ECO:0000259" key="6">
    <source>
        <dbReference type="Pfam" id="PF01321"/>
    </source>
</evidence>
<organism evidence="7 8">
    <name type="scientific">Blautia liquoris</name>
    <dbReference type="NCBI Taxonomy" id="2779518"/>
    <lineage>
        <taxon>Bacteria</taxon>
        <taxon>Bacillati</taxon>
        <taxon>Bacillota</taxon>
        <taxon>Clostridia</taxon>
        <taxon>Lachnospirales</taxon>
        <taxon>Lachnospiraceae</taxon>
        <taxon>Blautia</taxon>
    </lineage>
</organism>
<dbReference type="InterPro" id="IPR000994">
    <property type="entry name" value="Pept_M24"/>
</dbReference>
<keyword evidence="2 4" id="KW-0479">Metal-binding</keyword>
<accession>A0A7M2RJA8</accession>
<dbReference type="SUPFAM" id="SSF55920">
    <property type="entry name" value="Creatinase/aminopeptidase"/>
    <property type="match status" value="1"/>
</dbReference>
<dbReference type="SUPFAM" id="SSF53092">
    <property type="entry name" value="Creatinase/prolidase N-terminal domain"/>
    <property type="match status" value="1"/>
</dbReference>
<dbReference type="KEGG" id="bliq:INP51_01270"/>
<reference evidence="7 8" key="1">
    <citation type="submission" date="2020-10" db="EMBL/GenBank/DDBJ databases">
        <title>Blautia liquoris sp.nov., isolated from the mud in a fermentation cellar used for the production of Chinese strong-flavoured liquor.</title>
        <authorList>
            <person name="Lu L."/>
        </authorList>
    </citation>
    <scope>NUCLEOTIDE SEQUENCE [LARGE SCALE GENOMIC DNA]</scope>
    <source>
        <strain evidence="7 8">LZLJ-3</strain>
    </source>
</reference>
<dbReference type="Gene3D" id="3.40.350.10">
    <property type="entry name" value="Creatinase/prolidase N-terminal domain"/>
    <property type="match status" value="1"/>
</dbReference>
<evidence type="ECO:0000313" key="8">
    <source>
        <dbReference type="Proteomes" id="UP000593601"/>
    </source>
</evidence>
<dbReference type="InterPro" id="IPR050659">
    <property type="entry name" value="Peptidase_M24B"/>
</dbReference>
<comment type="similarity">
    <text evidence="1 4">Belongs to the peptidase M24B family.</text>
</comment>
<dbReference type="FunFam" id="3.90.230.10:FF:000014">
    <property type="entry name" value="Aminopeptidase P family protein"/>
    <property type="match status" value="1"/>
</dbReference>
<dbReference type="AlphaFoldDB" id="A0A7M2RJA8"/>
<dbReference type="RefSeq" id="WP_193735957.1">
    <property type="nucleotide sequence ID" value="NZ_CP063304.1"/>
</dbReference>
<dbReference type="GO" id="GO:0046872">
    <property type="term" value="F:metal ion binding"/>
    <property type="evidence" value="ECO:0007669"/>
    <property type="project" value="UniProtKB-KW"/>
</dbReference>
<keyword evidence="7" id="KW-0645">Protease</keyword>
<dbReference type="GO" id="GO:0004177">
    <property type="term" value="F:aminopeptidase activity"/>
    <property type="evidence" value="ECO:0007669"/>
    <property type="project" value="UniProtKB-KW"/>
</dbReference>
<evidence type="ECO:0000256" key="4">
    <source>
        <dbReference type="RuleBase" id="RU000590"/>
    </source>
</evidence>
<dbReference type="Proteomes" id="UP000593601">
    <property type="component" value="Chromosome"/>
</dbReference>
<evidence type="ECO:0000313" key="7">
    <source>
        <dbReference type="EMBL" id="QOV19637.1"/>
    </source>
</evidence>
<evidence type="ECO:0000256" key="3">
    <source>
        <dbReference type="ARBA" id="ARBA00022801"/>
    </source>
</evidence>
<dbReference type="EMBL" id="CP063304">
    <property type="protein sequence ID" value="QOV19637.1"/>
    <property type="molecule type" value="Genomic_DNA"/>
</dbReference>
<dbReference type="PANTHER" id="PTHR46112:SF3">
    <property type="entry name" value="AMINOPEPTIDASE YPDF"/>
    <property type="match status" value="1"/>
</dbReference>
<name>A0A7M2RJA8_9FIRM</name>
<protein>
    <submittedName>
        <fullName evidence="7">Aminopeptidase P family protein</fullName>
    </submittedName>
</protein>
<gene>
    <name evidence="7" type="ORF">INP51_01270</name>
</gene>
<feature type="domain" description="Peptidase M24" evidence="5">
    <location>
        <begin position="135"/>
        <end position="337"/>
    </location>
</feature>
<dbReference type="PROSITE" id="PS00491">
    <property type="entry name" value="PROLINE_PEPTIDASE"/>
    <property type="match status" value="1"/>
</dbReference>
<proteinExistence type="inferred from homology"/>
<evidence type="ECO:0000256" key="2">
    <source>
        <dbReference type="ARBA" id="ARBA00022723"/>
    </source>
</evidence>
<dbReference type="InterPro" id="IPR000587">
    <property type="entry name" value="Creatinase_N"/>
</dbReference>
<dbReference type="InterPro" id="IPR029149">
    <property type="entry name" value="Creatin/AminoP/Spt16_N"/>
</dbReference>
<evidence type="ECO:0000259" key="5">
    <source>
        <dbReference type="Pfam" id="PF00557"/>
    </source>
</evidence>
<dbReference type="InterPro" id="IPR001131">
    <property type="entry name" value="Peptidase_M24B_aminopep-P_CS"/>
</dbReference>
<sequence>MRDNVNGLISQKNIDALLITDPYNMRYISGFRGGEGVLYISQNQHVLITDSRYTEAAQKESDFTVTEENKEHSRTELLNRCISQDHARTLGYEDCSMLCSDFNKFENELHVEAWTPMGQSVNKLRQVKTPEELDYLRKAESIGDAAFSAMLGYIKEGQTELEVAARLEYEMKMNGAEGLSFDSIVASGIHSSMPHAVPSEKKLEYGDFLTMDFGCIYKGYCSDMTRTIVIGKANDKQKEIYDIVLCAHKESMAAVKPGMKGCEVDKIARDIITEAGYGDCFGHGLGHSVGLFIHEEPRFSMTDQTVMKANMIETIEPGIYIPGFGGVRIEDMILITEDGYEDLAHSPKELIEL</sequence>
<dbReference type="Gene3D" id="3.90.230.10">
    <property type="entry name" value="Creatinase/methionine aminopeptidase superfamily"/>
    <property type="match status" value="1"/>
</dbReference>